<comment type="caution">
    <text evidence="3">The sequence shown here is derived from an EMBL/GenBank/DDBJ whole genome shotgun (WGS) entry which is preliminary data.</text>
</comment>
<keyword evidence="2" id="KW-1133">Transmembrane helix</keyword>
<reference evidence="3" key="2">
    <citation type="submission" date="2021-02" db="EMBL/GenBank/DDBJ databases">
        <authorList>
            <person name="Kimball J.A."/>
            <person name="Haas M.W."/>
            <person name="Macchietto M."/>
            <person name="Kono T."/>
            <person name="Duquette J."/>
            <person name="Shao M."/>
        </authorList>
    </citation>
    <scope>NUCLEOTIDE SEQUENCE</scope>
    <source>
        <tissue evidence="3">Fresh leaf tissue</tissue>
    </source>
</reference>
<reference evidence="3" key="1">
    <citation type="journal article" date="2021" name="bioRxiv">
        <title>Whole Genome Assembly and Annotation of Northern Wild Rice, Zizania palustris L., Supports a Whole Genome Duplication in the Zizania Genus.</title>
        <authorList>
            <person name="Haas M."/>
            <person name="Kono T."/>
            <person name="Macchietto M."/>
            <person name="Millas R."/>
            <person name="McGilp L."/>
            <person name="Shao M."/>
            <person name="Duquette J."/>
            <person name="Hirsch C.N."/>
            <person name="Kimball J."/>
        </authorList>
    </citation>
    <scope>NUCLEOTIDE SEQUENCE</scope>
    <source>
        <tissue evidence="3">Fresh leaf tissue</tissue>
    </source>
</reference>
<proteinExistence type="predicted"/>
<sequence length="266" mass="30013">MLVQMLKDAYGFLRRKRTPVIVDLEESLRVKGYMTQEMEVEIMSCKAFAVLGNFFASGATLTALLGGVKFGYKLAGVELAVVPPSTLLSVLGLSYVTAIYTGMSMNYAILQAFPGFILEKGEERTKMELANIVINKHSDEKSLVEAVKRHFFAEHLFSDQYQDGPLFRWRLRHTYVDSAFMERVKEIEVNNSDDESGSISGQRTTNFSPFGELMEDPLFCILGSPDSNIESNEPADSTGNITKRREVRSHRRSHRRRRHADKSASL</sequence>
<feature type="compositionally biased region" description="Basic residues" evidence="1">
    <location>
        <begin position="245"/>
        <end position="260"/>
    </location>
</feature>
<keyword evidence="2" id="KW-0812">Transmembrane</keyword>
<dbReference type="PANTHER" id="PTHR35986">
    <property type="entry name" value="EXPRESSED PROTEIN"/>
    <property type="match status" value="1"/>
</dbReference>
<accession>A0A8J5WI64</accession>
<feature type="compositionally biased region" description="Polar residues" evidence="1">
    <location>
        <begin position="225"/>
        <end position="241"/>
    </location>
</feature>
<dbReference type="Proteomes" id="UP000729402">
    <property type="component" value="Unassembled WGS sequence"/>
</dbReference>
<dbReference type="AlphaFoldDB" id="A0A8J5WI64"/>
<name>A0A8J5WI64_ZIZPA</name>
<feature type="transmembrane region" description="Helical" evidence="2">
    <location>
        <begin position="88"/>
        <end position="110"/>
    </location>
</feature>
<keyword evidence="2" id="KW-0472">Membrane</keyword>
<dbReference type="EMBL" id="JAAALK010000080">
    <property type="protein sequence ID" value="KAG8091650.1"/>
    <property type="molecule type" value="Genomic_DNA"/>
</dbReference>
<protein>
    <submittedName>
        <fullName evidence="3">Uncharacterized protein</fullName>
    </submittedName>
</protein>
<organism evidence="3 4">
    <name type="scientific">Zizania palustris</name>
    <name type="common">Northern wild rice</name>
    <dbReference type="NCBI Taxonomy" id="103762"/>
    <lineage>
        <taxon>Eukaryota</taxon>
        <taxon>Viridiplantae</taxon>
        <taxon>Streptophyta</taxon>
        <taxon>Embryophyta</taxon>
        <taxon>Tracheophyta</taxon>
        <taxon>Spermatophyta</taxon>
        <taxon>Magnoliopsida</taxon>
        <taxon>Liliopsida</taxon>
        <taxon>Poales</taxon>
        <taxon>Poaceae</taxon>
        <taxon>BOP clade</taxon>
        <taxon>Oryzoideae</taxon>
        <taxon>Oryzeae</taxon>
        <taxon>Zizaniinae</taxon>
        <taxon>Zizania</taxon>
    </lineage>
</organism>
<feature type="transmembrane region" description="Helical" evidence="2">
    <location>
        <begin position="47"/>
        <end position="68"/>
    </location>
</feature>
<dbReference type="PANTHER" id="PTHR35986:SF1">
    <property type="entry name" value="OS10G0430800 PROTEIN"/>
    <property type="match status" value="1"/>
</dbReference>
<evidence type="ECO:0000256" key="1">
    <source>
        <dbReference type="SAM" id="MobiDB-lite"/>
    </source>
</evidence>
<evidence type="ECO:0000313" key="4">
    <source>
        <dbReference type="Proteomes" id="UP000729402"/>
    </source>
</evidence>
<evidence type="ECO:0000313" key="3">
    <source>
        <dbReference type="EMBL" id="KAG8091650.1"/>
    </source>
</evidence>
<evidence type="ECO:0000256" key="2">
    <source>
        <dbReference type="SAM" id="Phobius"/>
    </source>
</evidence>
<gene>
    <name evidence="3" type="ORF">GUJ93_ZPchr0012g21729</name>
</gene>
<keyword evidence="4" id="KW-1185">Reference proteome</keyword>
<feature type="region of interest" description="Disordered" evidence="1">
    <location>
        <begin position="224"/>
        <end position="266"/>
    </location>
</feature>
<dbReference type="OrthoDB" id="1899410at2759"/>